<reference evidence="1 2" key="1">
    <citation type="submission" date="2016-10" db="EMBL/GenBank/DDBJ databases">
        <authorList>
            <person name="de Groot N.N."/>
        </authorList>
    </citation>
    <scope>NUCLEOTIDE SEQUENCE [LARGE SCALE GENOMIC DNA]</scope>
    <source>
        <strain evidence="1 2">LMG 2247</strain>
    </source>
</reference>
<dbReference type="AlphaFoldDB" id="A0A1G7ZL21"/>
<evidence type="ECO:0000313" key="2">
    <source>
        <dbReference type="Proteomes" id="UP000199706"/>
    </source>
</evidence>
<protein>
    <submittedName>
        <fullName evidence="1">Uncharacterized protein</fullName>
    </submittedName>
</protein>
<sequence length="228" mass="23732">MSTANTLGNAARVAYDLAYQTSPIIFNGGLFASALGGMAPILTALGSLVNDVTGSDTAPTVKFVPIPGGTAISNTAATYPFANRFVAGNAVIRNPKNISLLMIAPVNSTGGYLLKQALFMALQSTFEAHTAAGGTYHVMTPSYPYFDCIMTGMTDVTSGEGYQQQAQWQIDFVQPLVTQQQAQTAFNGMLSMISGGQQLTTSSWSDAASVAGTPVQGTSALFGIYPSS</sequence>
<accession>A0A1G7ZL21</accession>
<organism evidence="1 2">
    <name type="scientific">Paraburkholderia phenazinium</name>
    <dbReference type="NCBI Taxonomy" id="60549"/>
    <lineage>
        <taxon>Bacteria</taxon>
        <taxon>Pseudomonadati</taxon>
        <taxon>Pseudomonadota</taxon>
        <taxon>Betaproteobacteria</taxon>
        <taxon>Burkholderiales</taxon>
        <taxon>Burkholderiaceae</taxon>
        <taxon>Paraburkholderia</taxon>
    </lineage>
</organism>
<proteinExistence type="predicted"/>
<dbReference type="OrthoDB" id="7274454at2"/>
<dbReference type="EMBL" id="FNCJ01000007">
    <property type="protein sequence ID" value="SDH09287.1"/>
    <property type="molecule type" value="Genomic_DNA"/>
</dbReference>
<gene>
    <name evidence="1" type="ORF">SAMN05216466_10772</name>
</gene>
<dbReference type="Proteomes" id="UP000199706">
    <property type="component" value="Unassembled WGS sequence"/>
</dbReference>
<name>A0A1G7ZL21_9BURK</name>
<evidence type="ECO:0000313" key="1">
    <source>
        <dbReference type="EMBL" id="SDH09287.1"/>
    </source>
</evidence>